<evidence type="ECO:0000313" key="9">
    <source>
        <dbReference type="EMBL" id="KAF7697970.1"/>
    </source>
</evidence>
<feature type="domain" description="Peptidase S1" evidence="8">
    <location>
        <begin position="38"/>
        <end position="271"/>
    </location>
</feature>
<gene>
    <name evidence="9" type="ORF">HF521_004480</name>
</gene>
<dbReference type="OrthoDB" id="10002959at2759"/>
<dbReference type="AlphaFoldDB" id="A0A8T0AZ62"/>
<dbReference type="PROSITE" id="PS00134">
    <property type="entry name" value="TRYPSIN_HIS"/>
    <property type="match status" value="1"/>
</dbReference>
<evidence type="ECO:0000256" key="1">
    <source>
        <dbReference type="ARBA" id="ARBA00022670"/>
    </source>
</evidence>
<comment type="caution">
    <text evidence="9">The sequence shown here is derived from an EMBL/GenBank/DDBJ whole genome shotgun (WGS) entry which is preliminary data.</text>
</comment>
<dbReference type="FunFam" id="2.40.10.10:FF:000024">
    <property type="entry name" value="Serine protease 53"/>
    <property type="match status" value="1"/>
</dbReference>
<evidence type="ECO:0000256" key="4">
    <source>
        <dbReference type="ARBA" id="ARBA00022825"/>
    </source>
</evidence>
<dbReference type="PANTHER" id="PTHR24252:SF7">
    <property type="entry name" value="HYALIN"/>
    <property type="match status" value="1"/>
</dbReference>
<dbReference type="Gene3D" id="2.40.10.10">
    <property type="entry name" value="Trypsin-like serine proteases"/>
    <property type="match status" value="1"/>
</dbReference>
<accession>A0A8T0AZ62</accession>
<protein>
    <recommendedName>
        <fullName evidence="8">Peptidase S1 domain-containing protein</fullName>
    </recommendedName>
</protein>
<evidence type="ECO:0000259" key="8">
    <source>
        <dbReference type="PROSITE" id="PS50240"/>
    </source>
</evidence>
<dbReference type="Proteomes" id="UP000606274">
    <property type="component" value="Unassembled WGS sequence"/>
</dbReference>
<dbReference type="InterPro" id="IPR018114">
    <property type="entry name" value="TRYPSIN_HIS"/>
</dbReference>
<evidence type="ECO:0000256" key="7">
    <source>
        <dbReference type="SAM" id="SignalP"/>
    </source>
</evidence>
<dbReference type="GO" id="GO:0004252">
    <property type="term" value="F:serine-type endopeptidase activity"/>
    <property type="evidence" value="ECO:0007669"/>
    <property type="project" value="InterPro"/>
</dbReference>
<proteinExistence type="predicted"/>
<keyword evidence="3 6" id="KW-0378">Hydrolase</keyword>
<keyword evidence="4 6" id="KW-0720">Serine protease</keyword>
<organism evidence="9 10">
    <name type="scientific">Silurus meridionalis</name>
    <name type="common">Southern catfish</name>
    <name type="synonym">Silurus soldatovi meridionalis</name>
    <dbReference type="NCBI Taxonomy" id="175797"/>
    <lineage>
        <taxon>Eukaryota</taxon>
        <taxon>Metazoa</taxon>
        <taxon>Chordata</taxon>
        <taxon>Craniata</taxon>
        <taxon>Vertebrata</taxon>
        <taxon>Euteleostomi</taxon>
        <taxon>Actinopterygii</taxon>
        <taxon>Neopterygii</taxon>
        <taxon>Teleostei</taxon>
        <taxon>Ostariophysi</taxon>
        <taxon>Siluriformes</taxon>
        <taxon>Siluridae</taxon>
        <taxon>Silurus</taxon>
    </lineage>
</organism>
<evidence type="ECO:0000256" key="2">
    <source>
        <dbReference type="ARBA" id="ARBA00022729"/>
    </source>
</evidence>
<dbReference type="Pfam" id="PF00089">
    <property type="entry name" value="Trypsin"/>
    <property type="match status" value="1"/>
</dbReference>
<dbReference type="CDD" id="cd00190">
    <property type="entry name" value="Tryp_SPc"/>
    <property type="match status" value="1"/>
</dbReference>
<dbReference type="PROSITE" id="PS00135">
    <property type="entry name" value="TRYPSIN_SER"/>
    <property type="match status" value="1"/>
</dbReference>
<keyword evidence="10" id="KW-1185">Reference proteome</keyword>
<evidence type="ECO:0000256" key="6">
    <source>
        <dbReference type="RuleBase" id="RU363034"/>
    </source>
</evidence>
<evidence type="ECO:0000256" key="5">
    <source>
        <dbReference type="ARBA" id="ARBA00023157"/>
    </source>
</evidence>
<name>A0A8T0AZ62_SILME</name>
<dbReference type="PRINTS" id="PR00722">
    <property type="entry name" value="CHYMOTRYPSIN"/>
</dbReference>
<dbReference type="PROSITE" id="PS50240">
    <property type="entry name" value="TRYPSIN_DOM"/>
    <property type="match status" value="1"/>
</dbReference>
<sequence length="295" mass="31148">MKMNLWKGVCVLCGLLLNSTGSFAQVDGCGQAPLNTKIVGGEDAVPGSWPWQVSIQTGGSHFCGGSLINQNWVLSAAHCFQSVSAGSLTLLLGMQNLDGSNPNMQTKSVTEIFINQQFNTVSQNNDIALVRLSSPVKINDYVRPVCLATNNSSFPAGTNVWVTGFGQISSGVNLPSPQTLQEVQLLIVSNSDCANTYGAVSITDNMLCAGLTQGGKDSCQGDSGGPLVSRSNGAWTQAGIVSFGKGCALPNFPGVYARVSQYQDWIYSTINSTSSTRGSTIHLLSFSIISFLLFL</sequence>
<dbReference type="InterPro" id="IPR009003">
    <property type="entry name" value="Peptidase_S1_PA"/>
</dbReference>
<dbReference type="InterPro" id="IPR043504">
    <property type="entry name" value="Peptidase_S1_PA_chymotrypsin"/>
</dbReference>
<reference evidence="9" key="1">
    <citation type="submission" date="2020-08" db="EMBL/GenBank/DDBJ databases">
        <title>Chromosome-level assembly of Southern catfish (Silurus meridionalis) provides insights into visual adaptation to the nocturnal and benthic lifestyles.</title>
        <authorList>
            <person name="Zhang Y."/>
            <person name="Wang D."/>
            <person name="Peng Z."/>
        </authorList>
    </citation>
    <scope>NUCLEOTIDE SEQUENCE</scope>
    <source>
        <strain evidence="9">SWU-2019-XX</strain>
        <tissue evidence="9">Muscle</tissue>
    </source>
</reference>
<dbReference type="EMBL" id="JABFDY010000014">
    <property type="protein sequence ID" value="KAF7697970.1"/>
    <property type="molecule type" value="Genomic_DNA"/>
</dbReference>
<feature type="signal peptide" evidence="7">
    <location>
        <begin position="1"/>
        <end position="24"/>
    </location>
</feature>
<dbReference type="InterPro" id="IPR001314">
    <property type="entry name" value="Peptidase_S1A"/>
</dbReference>
<dbReference type="PANTHER" id="PTHR24252">
    <property type="entry name" value="ACROSIN-RELATED"/>
    <property type="match status" value="1"/>
</dbReference>
<feature type="chain" id="PRO_5035792956" description="Peptidase S1 domain-containing protein" evidence="7">
    <location>
        <begin position="25"/>
        <end position="295"/>
    </location>
</feature>
<keyword evidence="5" id="KW-1015">Disulfide bond</keyword>
<evidence type="ECO:0000256" key="3">
    <source>
        <dbReference type="ARBA" id="ARBA00022801"/>
    </source>
</evidence>
<keyword evidence="2 7" id="KW-0732">Signal</keyword>
<dbReference type="SUPFAM" id="SSF50494">
    <property type="entry name" value="Trypsin-like serine proteases"/>
    <property type="match status" value="1"/>
</dbReference>
<keyword evidence="1 6" id="KW-0645">Protease</keyword>
<evidence type="ECO:0000313" key="10">
    <source>
        <dbReference type="Proteomes" id="UP000606274"/>
    </source>
</evidence>
<dbReference type="SMART" id="SM00020">
    <property type="entry name" value="Tryp_SPc"/>
    <property type="match status" value="1"/>
</dbReference>
<dbReference type="InterPro" id="IPR001254">
    <property type="entry name" value="Trypsin_dom"/>
</dbReference>
<dbReference type="GO" id="GO:0006508">
    <property type="term" value="P:proteolysis"/>
    <property type="evidence" value="ECO:0007669"/>
    <property type="project" value="UniProtKB-KW"/>
</dbReference>
<dbReference type="InterPro" id="IPR033116">
    <property type="entry name" value="TRYPSIN_SER"/>
</dbReference>